<accession>A0A437QRS7</accession>
<comment type="caution">
    <text evidence="4">The sequence shown here is derived from an EMBL/GenBank/DDBJ whole genome shotgun (WGS) entry which is preliminary data.</text>
</comment>
<organism evidence="4 5">
    <name type="scientific">Rheinheimera riviphila</name>
    <dbReference type="NCBI Taxonomy" id="1834037"/>
    <lineage>
        <taxon>Bacteria</taxon>
        <taxon>Pseudomonadati</taxon>
        <taxon>Pseudomonadota</taxon>
        <taxon>Gammaproteobacteria</taxon>
        <taxon>Chromatiales</taxon>
        <taxon>Chromatiaceae</taxon>
        <taxon>Rheinheimera</taxon>
    </lineage>
</organism>
<dbReference type="RefSeq" id="WP_127699200.1">
    <property type="nucleotide sequence ID" value="NZ_SACS01000011.1"/>
</dbReference>
<comment type="similarity">
    <text evidence="1 2">Belongs to the UPF0178 family.</text>
</comment>
<dbReference type="EMBL" id="SACS01000011">
    <property type="protein sequence ID" value="RVU37187.1"/>
    <property type="molecule type" value="Genomic_DNA"/>
</dbReference>
<dbReference type="PANTHER" id="PTHR35146">
    <property type="entry name" value="UPF0178 PROTEIN YAII"/>
    <property type="match status" value="1"/>
</dbReference>
<keyword evidence="5" id="KW-1185">Reference proteome</keyword>
<reference evidence="4 5" key="1">
    <citation type="submission" date="2019-01" db="EMBL/GenBank/DDBJ databases">
        <authorList>
            <person name="Chen W.-M."/>
        </authorList>
    </citation>
    <scope>NUCLEOTIDE SEQUENCE [LARGE SCALE GENOMIC DNA]</scope>
    <source>
        <strain evidence="4 5">KYPC3</strain>
    </source>
</reference>
<dbReference type="NCBIfam" id="NF001095">
    <property type="entry name" value="PRK00124.1"/>
    <property type="match status" value="1"/>
</dbReference>
<protein>
    <recommendedName>
        <fullName evidence="2">UPF0178 protein EOE67_11370</fullName>
    </recommendedName>
</protein>
<proteinExistence type="inferred from homology"/>
<evidence type="ECO:0000313" key="4">
    <source>
        <dbReference type="EMBL" id="RVU37187.1"/>
    </source>
</evidence>
<dbReference type="CDD" id="cd18720">
    <property type="entry name" value="PIN_YqxD-like"/>
    <property type="match status" value="1"/>
</dbReference>
<dbReference type="HAMAP" id="MF_00489">
    <property type="entry name" value="UPF0178"/>
    <property type="match status" value="1"/>
</dbReference>
<feature type="region of interest" description="Disordered" evidence="3">
    <location>
        <begin position="116"/>
        <end position="150"/>
    </location>
</feature>
<gene>
    <name evidence="4" type="ORF">EOE67_11370</name>
</gene>
<dbReference type="AlphaFoldDB" id="A0A437QRS7"/>
<evidence type="ECO:0000256" key="2">
    <source>
        <dbReference type="HAMAP-Rule" id="MF_00489"/>
    </source>
</evidence>
<dbReference type="Proteomes" id="UP000283077">
    <property type="component" value="Unassembled WGS sequence"/>
</dbReference>
<dbReference type="Pfam" id="PF02639">
    <property type="entry name" value="DUF188"/>
    <property type="match status" value="1"/>
</dbReference>
<evidence type="ECO:0000256" key="1">
    <source>
        <dbReference type="ARBA" id="ARBA00008522"/>
    </source>
</evidence>
<dbReference type="OrthoDB" id="9798918at2"/>
<sequence>MPIWIDADACPKVVRDMLCRAAERTGIMLTFVSNHPIPLPASRHIKVIRVQAGFDRADQRIAEEIVAGELLITQDIPLAAEVVGLGATVITPRGDELNRDNITERLTLRNMQEELRGSGVSLGGPAPLDNKDKQKFGNALDRWLQQQPKP</sequence>
<name>A0A437QRS7_9GAMM</name>
<dbReference type="PANTHER" id="PTHR35146:SF1">
    <property type="entry name" value="UPF0178 PROTEIN YAII"/>
    <property type="match status" value="1"/>
</dbReference>
<dbReference type="InterPro" id="IPR003791">
    <property type="entry name" value="UPF0178"/>
</dbReference>
<evidence type="ECO:0000313" key="5">
    <source>
        <dbReference type="Proteomes" id="UP000283077"/>
    </source>
</evidence>
<evidence type="ECO:0000256" key="3">
    <source>
        <dbReference type="SAM" id="MobiDB-lite"/>
    </source>
</evidence>